<reference evidence="1 2" key="1">
    <citation type="journal article" date="2018" name="Sci. Rep.">
        <title>Genomic signatures of local adaptation to the degree of environmental predictability in rotifers.</title>
        <authorList>
            <person name="Franch-Gras L."/>
            <person name="Hahn C."/>
            <person name="Garcia-Roger E.M."/>
            <person name="Carmona M.J."/>
            <person name="Serra M."/>
            <person name="Gomez A."/>
        </authorList>
    </citation>
    <scope>NUCLEOTIDE SEQUENCE [LARGE SCALE GENOMIC DNA]</scope>
    <source>
        <strain evidence="1">HYR1</strain>
    </source>
</reference>
<dbReference type="Proteomes" id="UP000276133">
    <property type="component" value="Unassembled WGS sequence"/>
</dbReference>
<organism evidence="1 2">
    <name type="scientific">Brachionus plicatilis</name>
    <name type="common">Marine rotifer</name>
    <name type="synonym">Brachionus muelleri</name>
    <dbReference type="NCBI Taxonomy" id="10195"/>
    <lineage>
        <taxon>Eukaryota</taxon>
        <taxon>Metazoa</taxon>
        <taxon>Spiralia</taxon>
        <taxon>Gnathifera</taxon>
        <taxon>Rotifera</taxon>
        <taxon>Eurotatoria</taxon>
        <taxon>Monogononta</taxon>
        <taxon>Pseudotrocha</taxon>
        <taxon>Ploima</taxon>
        <taxon>Brachionidae</taxon>
        <taxon>Brachionus</taxon>
    </lineage>
</organism>
<accession>A0A3M7QA16</accession>
<proteinExistence type="predicted"/>
<sequence length="317" mass="37427">MNIEKSFKCHFCKKLNHDLTQLPFNRLICEICIEYKCLNEFKGDDEPNEDLDKINAVGLFMDKIDKHYGKLRIINSKSSNNIGAKLYKIKNRVQDFKDYINNYEKRINSKLGILRFELDWNYKNIQGIIEKKKLNLLNRVNLMENDIMENLKANRQNIRKAIDLFVEKNTAWILGQKDNSEINGQIERKNFESIFSMDSILNIKNHLNLGELCNEIKLDYEVFSINTNGSSIFVCHENPIKLESCEYLRDSNTYQCINKIYVKQKSLFGSQINILNAIDGSFLKSVYLPYNFLHFYVTDFEQKFPKNYPEIVEEYIN</sequence>
<evidence type="ECO:0000313" key="2">
    <source>
        <dbReference type="Proteomes" id="UP000276133"/>
    </source>
</evidence>
<gene>
    <name evidence="1" type="ORF">BpHYR1_001608</name>
</gene>
<dbReference type="AlphaFoldDB" id="A0A3M7QA16"/>
<dbReference type="EMBL" id="REGN01006867">
    <property type="protein sequence ID" value="RNA08052.1"/>
    <property type="molecule type" value="Genomic_DNA"/>
</dbReference>
<name>A0A3M7QA16_BRAPC</name>
<protein>
    <submittedName>
        <fullName evidence="1">Uncharacterized protein</fullName>
    </submittedName>
</protein>
<comment type="caution">
    <text evidence="1">The sequence shown here is derived from an EMBL/GenBank/DDBJ whole genome shotgun (WGS) entry which is preliminary data.</text>
</comment>
<dbReference type="OrthoDB" id="10602357at2759"/>
<evidence type="ECO:0000313" key="1">
    <source>
        <dbReference type="EMBL" id="RNA08052.1"/>
    </source>
</evidence>
<keyword evidence="2" id="KW-1185">Reference proteome</keyword>